<dbReference type="AlphaFoldDB" id="A0AAV4TNT3"/>
<keyword evidence="2" id="KW-1185">Reference proteome</keyword>
<protein>
    <submittedName>
        <fullName evidence="1">Uncharacterized protein</fullName>
    </submittedName>
</protein>
<accession>A0AAV4TNT3</accession>
<proteinExistence type="predicted"/>
<dbReference type="EMBL" id="BPLR01011293">
    <property type="protein sequence ID" value="GIY45588.1"/>
    <property type="molecule type" value="Genomic_DNA"/>
</dbReference>
<comment type="caution">
    <text evidence="1">The sequence shown here is derived from an EMBL/GenBank/DDBJ whole genome shotgun (WGS) entry which is preliminary data.</text>
</comment>
<dbReference type="Proteomes" id="UP001054945">
    <property type="component" value="Unassembled WGS sequence"/>
</dbReference>
<name>A0AAV4TNT3_CAEEX</name>
<reference evidence="1 2" key="1">
    <citation type="submission" date="2021-06" db="EMBL/GenBank/DDBJ databases">
        <title>Caerostris extrusa draft genome.</title>
        <authorList>
            <person name="Kono N."/>
            <person name="Arakawa K."/>
        </authorList>
    </citation>
    <scope>NUCLEOTIDE SEQUENCE [LARGE SCALE GENOMIC DNA]</scope>
</reference>
<evidence type="ECO:0000313" key="2">
    <source>
        <dbReference type="Proteomes" id="UP001054945"/>
    </source>
</evidence>
<organism evidence="1 2">
    <name type="scientific">Caerostris extrusa</name>
    <name type="common">Bark spider</name>
    <name type="synonym">Caerostris bankana</name>
    <dbReference type="NCBI Taxonomy" id="172846"/>
    <lineage>
        <taxon>Eukaryota</taxon>
        <taxon>Metazoa</taxon>
        <taxon>Ecdysozoa</taxon>
        <taxon>Arthropoda</taxon>
        <taxon>Chelicerata</taxon>
        <taxon>Arachnida</taxon>
        <taxon>Araneae</taxon>
        <taxon>Araneomorphae</taxon>
        <taxon>Entelegynae</taxon>
        <taxon>Araneoidea</taxon>
        <taxon>Araneidae</taxon>
        <taxon>Caerostris</taxon>
    </lineage>
</organism>
<sequence>MLHYFKSNEHFYPFSKIPIYYNGKPSKERNRIYGVLWKSFYSVYVLHSNRKGIESHRNMYSQTYPEYAFTLLWRNSSPNSQIKPPFHEEYPQDLLGH</sequence>
<gene>
    <name evidence="1" type="ORF">CEXT_270241</name>
</gene>
<evidence type="ECO:0000313" key="1">
    <source>
        <dbReference type="EMBL" id="GIY45588.1"/>
    </source>
</evidence>